<evidence type="ECO:0000256" key="2">
    <source>
        <dbReference type="ARBA" id="ARBA00022670"/>
    </source>
</evidence>
<evidence type="ECO:0000256" key="3">
    <source>
        <dbReference type="ARBA" id="ARBA00022801"/>
    </source>
</evidence>
<reference evidence="7 8" key="1">
    <citation type="submission" date="2020-12" db="EMBL/GenBank/DDBJ databases">
        <title>Vagococcus allomyrinae sp. nov. and Enterococcus lavae sp. nov., isolated from the larvae of Allomyrina dichotoma.</title>
        <authorList>
            <person name="Lee S.D."/>
        </authorList>
    </citation>
    <scope>NUCLEOTIDE SEQUENCE [LARGE SCALE GENOMIC DNA]</scope>
    <source>
        <strain evidence="7 8">BWM-S5</strain>
    </source>
</reference>
<evidence type="ECO:0000256" key="5">
    <source>
        <dbReference type="ARBA" id="ARBA00044503"/>
    </source>
</evidence>
<dbReference type="Proteomes" id="UP000673375">
    <property type="component" value="Unassembled WGS sequence"/>
</dbReference>
<comment type="similarity">
    <text evidence="5">Belongs to the Prp family.</text>
</comment>
<sequence length="112" mass="12293">MIKGSFKRNEAGMIVSFELSGHAMAAEHGEDIICAAVSILAFNTVNGIEALAGFQPIVDMDEVEEGYMYVETIFDVNQEQTNISQILLESLLIGLQGIEEEHSAFIQIITEN</sequence>
<evidence type="ECO:0000256" key="6">
    <source>
        <dbReference type="ARBA" id="ARBA00044538"/>
    </source>
</evidence>
<gene>
    <name evidence="7" type="ORF">I6N96_03975</name>
</gene>
<dbReference type="EMBL" id="JAEDXU010000001">
    <property type="protein sequence ID" value="MBP1045423.1"/>
    <property type="molecule type" value="Genomic_DNA"/>
</dbReference>
<dbReference type="GO" id="GO:0006508">
    <property type="term" value="P:proteolysis"/>
    <property type="evidence" value="ECO:0007669"/>
    <property type="project" value="UniProtKB-KW"/>
</dbReference>
<dbReference type="RefSeq" id="WP_209556184.1">
    <property type="nucleotide sequence ID" value="NZ_JAEDXU010000001.1"/>
</dbReference>
<organism evidence="7 8">
    <name type="scientific">Enterococcus larvae</name>
    <dbReference type="NCBI Taxonomy" id="2794352"/>
    <lineage>
        <taxon>Bacteria</taxon>
        <taxon>Bacillati</taxon>
        <taxon>Bacillota</taxon>
        <taxon>Bacilli</taxon>
        <taxon>Lactobacillales</taxon>
        <taxon>Enterococcaceae</taxon>
        <taxon>Enterococcus</taxon>
    </lineage>
</organism>
<name>A0ABS4CFL9_9ENTE</name>
<keyword evidence="4" id="KW-0788">Thiol protease</keyword>
<dbReference type="CDD" id="cd16332">
    <property type="entry name" value="Prp-like"/>
    <property type="match status" value="1"/>
</dbReference>
<dbReference type="PANTHER" id="PTHR39178">
    <property type="entry name" value="HYPOTHETICAL RIBOSOME-ASSOCIATED PROTEIN"/>
    <property type="match status" value="1"/>
</dbReference>
<keyword evidence="8" id="KW-1185">Reference proteome</keyword>
<dbReference type="SUPFAM" id="SSF118010">
    <property type="entry name" value="TM1457-like"/>
    <property type="match status" value="1"/>
</dbReference>
<keyword evidence="3" id="KW-0378">Hydrolase</keyword>
<dbReference type="InterPro" id="IPR036764">
    <property type="entry name" value="Peptidase_Prp_sf"/>
</dbReference>
<evidence type="ECO:0000313" key="7">
    <source>
        <dbReference type="EMBL" id="MBP1045423.1"/>
    </source>
</evidence>
<evidence type="ECO:0000256" key="4">
    <source>
        <dbReference type="ARBA" id="ARBA00022807"/>
    </source>
</evidence>
<protein>
    <recommendedName>
        <fullName evidence="6">Ribosomal processing cysteine protease Prp</fullName>
    </recommendedName>
</protein>
<evidence type="ECO:0000256" key="1">
    <source>
        <dbReference type="ARBA" id="ARBA00022517"/>
    </source>
</evidence>
<accession>A0ABS4CFL9</accession>
<dbReference type="InterPro" id="IPR007422">
    <property type="entry name" value="Peptidase_Prp"/>
</dbReference>
<dbReference type="Pfam" id="PF04327">
    <property type="entry name" value="Peptidase_Prp"/>
    <property type="match status" value="1"/>
</dbReference>
<evidence type="ECO:0000313" key="8">
    <source>
        <dbReference type="Proteomes" id="UP000673375"/>
    </source>
</evidence>
<keyword evidence="1" id="KW-0690">Ribosome biogenesis</keyword>
<proteinExistence type="inferred from homology"/>
<dbReference type="PANTHER" id="PTHR39178:SF1">
    <property type="entry name" value="RIBOSOMAL-PROCESSING CYSTEINE PROTEASE PRP"/>
    <property type="match status" value="1"/>
</dbReference>
<dbReference type="Gene3D" id="3.30.70.1490">
    <property type="entry name" value="Cysteine protease Prp"/>
    <property type="match status" value="1"/>
</dbReference>
<dbReference type="GO" id="GO:0008233">
    <property type="term" value="F:peptidase activity"/>
    <property type="evidence" value="ECO:0007669"/>
    <property type="project" value="UniProtKB-KW"/>
</dbReference>
<comment type="caution">
    <text evidence="7">The sequence shown here is derived from an EMBL/GenBank/DDBJ whole genome shotgun (WGS) entry which is preliminary data.</text>
</comment>
<keyword evidence="2 7" id="KW-0645">Protease</keyword>